<name>A0ABS4CK46_9ENTE</name>
<dbReference type="InterPro" id="IPR007492">
    <property type="entry name" value="LytTR_DNA-bd_dom"/>
</dbReference>
<dbReference type="EMBL" id="JAEDXU010000006">
    <property type="protein sequence ID" value="MBP1046982.1"/>
    <property type="molecule type" value="Genomic_DNA"/>
</dbReference>
<feature type="domain" description="HTH LytTR-type" evidence="1">
    <location>
        <begin position="150"/>
        <end position="242"/>
    </location>
</feature>
<dbReference type="Gene3D" id="3.40.50.2300">
    <property type="match status" value="1"/>
</dbReference>
<proteinExistence type="predicted"/>
<comment type="caution">
    <text evidence="2">The sequence shown here is derived from an EMBL/GenBank/DDBJ whole genome shotgun (WGS) entry which is preliminary data.</text>
</comment>
<dbReference type="Pfam" id="PF04397">
    <property type="entry name" value="LytTR"/>
    <property type="match status" value="1"/>
</dbReference>
<dbReference type="Proteomes" id="UP000673375">
    <property type="component" value="Unassembled WGS sequence"/>
</dbReference>
<reference evidence="2 3" key="1">
    <citation type="submission" date="2020-12" db="EMBL/GenBank/DDBJ databases">
        <title>Vagococcus allomyrinae sp. nov. and Enterococcus lavae sp. nov., isolated from the larvae of Allomyrina dichotoma.</title>
        <authorList>
            <person name="Lee S.D."/>
        </authorList>
    </citation>
    <scope>NUCLEOTIDE SEQUENCE [LARGE SCALE GENOMIC DNA]</scope>
    <source>
        <strain evidence="2 3">BWM-S5</strain>
    </source>
</reference>
<evidence type="ECO:0000259" key="1">
    <source>
        <dbReference type="PROSITE" id="PS50930"/>
    </source>
</evidence>
<gene>
    <name evidence="2" type="ORF">I6N96_11945</name>
</gene>
<protein>
    <submittedName>
        <fullName evidence="2">LytTR family transcriptional regulator DNA-binding domain-containing protein</fullName>
    </submittedName>
</protein>
<keyword evidence="3" id="KW-1185">Reference proteome</keyword>
<evidence type="ECO:0000313" key="2">
    <source>
        <dbReference type="EMBL" id="MBP1046982.1"/>
    </source>
</evidence>
<evidence type="ECO:0000313" key="3">
    <source>
        <dbReference type="Proteomes" id="UP000673375"/>
    </source>
</evidence>
<accession>A0ABS4CK46</accession>
<dbReference type="InterPro" id="IPR046947">
    <property type="entry name" value="LytR-like"/>
</dbReference>
<dbReference type="PANTHER" id="PTHR37299">
    <property type="entry name" value="TRANSCRIPTIONAL REGULATOR-RELATED"/>
    <property type="match status" value="1"/>
</dbReference>
<dbReference type="PANTHER" id="PTHR37299:SF1">
    <property type="entry name" value="STAGE 0 SPORULATION PROTEIN A HOMOLOG"/>
    <property type="match status" value="1"/>
</dbReference>
<dbReference type="GO" id="GO:0003677">
    <property type="term" value="F:DNA binding"/>
    <property type="evidence" value="ECO:0007669"/>
    <property type="project" value="UniProtKB-KW"/>
</dbReference>
<dbReference type="RefSeq" id="WP_209557775.1">
    <property type="nucleotide sequence ID" value="NZ_JAEDXU010000006.1"/>
</dbReference>
<organism evidence="2 3">
    <name type="scientific">Enterococcus larvae</name>
    <dbReference type="NCBI Taxonomy" id="2794352"/>
    <lineage>
        <taxon>Bacteria</taxon>
        <taxon>Bacillati</taxon>
        <taxon>Bacillota</taxon>
        <taxon>Bacilli</taxon>
        <taxon>Lactobacillales</taxon>
        <taxon>Enterococcaceae</taxon>
        <taxon>Enterococcus</taxon>
    </lineage>
</organism>
<keyword evidence="2" id="KW-0238">DNA-binding</keyword>
<dbReference type="Gene3D" id="2.40.50.1020">
    <property type="entry name" value="LytTr DNA-binding domain"/>
    <property type="match status" value="1"/>
</dbReference>
<dbReference type="PROSITE" id="PS50930">
    <property type="entry name" value="HTH_LYTTR"/>
    <property type="match status" value="1"/>
</dbReference>
<sequence>MVTIYLFNQDVVFLKHAQTIVTNLDENRFVVKSFIDYQLLLESIDSTHNAYFIDIKFTDSVSSIISKAKQLREIDPSGKIVYFVPNEEFALSLLNAYVEPFSYFCKNQQISHELFENYLVETIETIFAAIKRSHEKDYLHFQDGQLKKRVERSKVMYVENFSREKKIKVVTTEESFFINTYLGAVREQFDKDTFFLDAQSLIINLTLLHEIQSSTSYVKFSNNTVLSLSPYLLKKLKKAAHILDEAL</sequence>